<comment type="caution">
    <text evidence="1">The sequence shown here is derived from an EMBL/GenBank/DDBJ whole genome shotgun (WGS) entry which is preliminary data.</text>
</comment>
<accession>A0A4Y7TZF5</accession>
<protein>
    <submittedName>
        <fullName evidence="1">Uncharacterized protein</fullName>
    </submittedName>
</protein>
<name>A0A4Y7TZF5_COPMI</name>
<dbReference type="AlphaFoldDB" id="A0A4Y7TZF5"/>
<evidence type="ECO:0000313" key="2">
    <source>
        <dbReference type="Proteomes" id="UP000298030"/>
    </source>
</evidence>
<proteinExistence type="predicted"/>
<organism evidence="1 2">
    <name type="scientific">Coprinellus micaceus</name>
    <name type="common">Glistening ink-cap mushroom</name>
    <name type="synonym">Coprinus micaceus</name>
    <dbReference type="NCBI Taxonomy" id="71717"/>
    <lineage>
        <taxon>Eukaryota</taxon>
        <taxon>Fungi</taxon>
        <taxon>Dikarya</taxon>
        <taxon>Basidiomycota</taxon>
        <taxon>Agaricomycotina</taxon>
        <taxon>Agaricomycetes</taxon>
        <taxon>Agaricomycetidae</taxon>
        <taxon>Agaricales</taxon>
        <taxon>Agaricineae</taxon>
        <taxon>Psathyrellaceae</taxon>
        <taxon>Coprinellus</taxon>
    </lineage>
</organism>
<sequence length="97" mass="10579">MHCRSSHPELGWDGPADRIIGHLTERQGLCGLDFPCGFESVASFGSSTWGPVLRALDTIPPMVSVVCYVQPSNPIQFNGSVAYRGILIPYRCCSTHN</sequence>
<reference evidence="1 2" key="1">
    <citation type="journal article" date="2019" name="Nat. Ecol. Evol.">
        <title>Megaphylogeny resolves global patterns of mushroom evolution.</title>
        <authorList>
            <person name="Varga T."/>
            <person name="Krizsan K."/>
            <person name="Foldi C."/>
            <person name="Dima B."/>
            <person name="Sanchez-Garcia M."/>
            <person name="Sanchez-Ramirez S."/>
            <person name="Szollosi G.J."/>
            <person name="Szarkandi J.G."/>
            <person name="Papp V."/>
            <person name="Albert L."/>
            <person name="Andreopoulos W."/>
            <person name="Angelini C."/>
            <person name="Antonin V."/>
            <person name="Barry K.W."/>
            <person name="Bougher N.L."/>
            <person name="Buchanan P."/>
            <person name="Buyck B."/>
            <person name="Bense V."/>
            <person name="Catcheside P."/>
            <person name="Chovatia M."/>
            <person name="Cooper J."/>
            <person name="Damon W."/>
            <person name="Desjardin D."/>
            <person name="Finy P."/>
            <person name="Geml J."/>
            <person name="Haridas S."/>
            <person name="Hughes K."/>
            <person name="Justo A."/>
            <person name="Karasinski D."/>
            <person name="Kautmanova I."/>
            <person name="Kiss B."/>
            <person name="Kocsube S."/>
            <person name="Kotiranta H."/>
            <person name="LaButti K.M."/>
            <person name="Lechner B.E."/>
            <person name="Liimatainen K."/>
            <person name="Lipzen A."/>
            <person name="Lukacs Z."/>
            <person name="Mihaltcheva S."/>
            <person name="Morgado L.N."/>
            <person name="Niskanen T."/>
            <person name="Noordeloos M.E."/>
            <person name="Ohm R.A."/>
            <person name="Ortiz-Santana B."/>
            <person name="Ovrebo C."/>
            <person name="Racz N."/>
            <person name="Riley R."/>
            <person name="Savchenko A."/>
            <person name="Shiryaev A."/>
            <person name="Soop K."/>
            <person name="Spirin V."/>
            <person name="Szebenyi C."/>
            <person name="Tomsovsky M."/>
            <person name="Tulloss R.E."/>
            <person name="Uehling J."/>
            <person name="Grigoriev I.V."/>
            <person name="Vagvolgyi C."/>
            <person name="Papp T."/>
            <person name="Martin F.M."/>
            <person name="Miettinen O."/>
            <person name="Hibbett D.S."/>
            <person name="Nagy L.G."/>
        </authorList>
    </citation>
    <scope>NUCLEOTIDE SEQUENCE [LARGE SCALE GENOMIC DNA]</scope>
    <source>
        <strain evidence="1 2">FP101781</strain>
    </source>
</reference>
<keyword evidence="2" id="KW-1185">Reference proteome</keyword>
<dbReference type="Proteomes" id="UP000298030">
    <property type="component" value="Unassembled WGS sequence"/>
</dbReference>
<gene>
    <name evidence="1" type="ORF">FA13DRAFT_1723777</name>
</gene>
<dbReference type="EMBL" id="QPFP01000001">
    <property type="protein sequence ID" value="TEB39556.1"/>
    <property type="molecule type" value="Genomic_DNA"/>
</dbReference>
<evidence type="ECO:0000313" key="1">
    <source>
        <dbReference type="EMBL" id="TEB39556.1"/>
    </source>
</evidence>